<protein>
    <submittedName>
        <fullName evidence="1">Uncharacterized protein</fullName>
    </submittedName>
</protein>
<sequence length="146" mass="16215">MFPRIVATEPFELPVANGMRLRDGRWFALHGRLCDELRLADRDSLAPPDDDAGMATLYPGFEARDADGRIAIGGGGAYEAEGFLALFDAGKQTPRWLLYCDCAEIFVSATFEPRGIVAISEDPPFRYRWSFDDAMPPSLRVERIAA</sequence>
<name>A0A108U799_9GAMM</name>
<proteinExistence type="predicted"/>
<dbReference type="Proteomes" id="UP000023435">
    <property type="component" value="Unassembled WGS sequence"/>
</dbReference>
<dbReference type="EMBL" id="JAJA02000001">
    <property type="protein sequence ID" value="KWS03855.1"/>
    <property type="molecule type" value="Genomic_DNA"/>
</dbReference>
<gene>
    <name evidence="1" type="ORF">AZ78_1404</name>
</gene>
<evidence type="ECO:0000313" key="1">
    <source>
        <dbReference type="EMBL" id="KWS03855.1"/>
    </source>
</evidence>
<dbReference type="OrthoDB" id="6027877at2"/>
<accession>A0A108U799</accession>
<comment type="caution">
    <text evidence="1">The sequence shown here is derived from an EMBL/GenBank/DDBJ whole genome shotgun (WGS) entry which is preliminary data.</text>
</comment>
<dbReference type="AlphaFoldDB" id="A0A108U799"/>
<organism evidence="1 2">
    <name type="scientific">Lysobacter capsici AZ78</name>
    <dbReference type="NCBI Taxonomy" id="1444315"/>
    <lineage>
        <taxon>Bacteria</taxon>
        <taxon>Pseudomonadati</taxon>
        <taxon>Pseudomonadota</taxon>
        <taxon>Gammaproteobacteria</taxon>
        <taxon>Lysobacterales</taxon>
        <taxon>Lysobacteraceae</taxon>
        <taxon>Lysobacter</taxon>
    </lineage>
</organism>
<reference evidence="1 2" key="1">
    <citation type="journal article" date="2014" name="Genome Announc.">
        <title>Draft Genome Sequence of Lysobacter capsici AZ78, a Bacterium Antagonistic to Plant-Pathogenic Oomycetes.</title>
        <authorList>
            <person name="Puopolo G."/>
            <person name="Sonego P."/>
            <person name="Engelen K."/>
            <person name="Pertot I."/>
        </authorList>
    </citation>
    <scope>NUCLEOTIDE SEQUENCE [LARGE SCALE GENOMIC DNA]</scope>
    <source>
        <strain evidence="1 2">AZ78</strain>
    </source>
</reference>
<keyword evidence="2" id="KW-1185">Reference proteome</keyword>
<evidence type="ECO:0000313" key="2">
    <source>
        <dbReference type="Proteomes" id="UP000023435"/>
    </source>
</evidence>
<dbReference type="RefSeq" id="WP_036101981.1">
    <property type="nucleotide sequence ID" value="NZ_JAJA02000001.1"/>
</dbReference>